<name>A0ABQ7T9L2_PHRPL</name>
<gene>
    <name evidence="4" type="ORF">JD844_001382</name>
</gene>
<dbReference type="Proteomes" id="UP000826234">
    <property type="component" value="Unassembled WGS sequence"/>
</dbReference>
<feature type="domain" description="TACO1/YebC-like N-terminal" evidence="3">
    <location>
        <begin position="40"/>
        <end position="107"/>
    </location>
</feature>
<evidence type="ECO:0000259" key="3">
    <source>
        <dbReference type="Pfam" id="PF20772"/>
    </source>
</evidence>
<reference evidence="4 5" key="1">
    <citation type="journal article" date="2022" name="Gigascience">
        <title>A chromosome-level genome assembly and annotation of the desert horned lizard, Phrynosoma platyrhinos, provides insight into chromosomal rearrangements among reptiles.</title>
        <authorList>
            <person name="Koochekian N."/>
            <person name="Ascanio A."/>
            <person name="Farleigh K."/>
            <person name="Card D.C."/>
            <person name="Schield D.R."/>
            <person name="Castoe T.A."/>
            <person name="Jezkova T."/>
        </authorList>
    </citation>
    <scope>NUCLEOTIDE SEQUENCE [LARGE SCALE GENOMIC DNA]</scope>
    <source>
        <strain evidence="4">NK-2021</strain>
    </source>
</reference>
<dbReference type="EMBL" id="JAIPUX010000521">
    <property type="protein sequence ID" value="KAH0626416.1"/>
    <property type="molecule type" value="Genomic_DNA"/>
</dbReference>
<dbReference type="Pfam" id="PF01709">
    <property type="entry name" value="Transcrip_reg"/>
    <property type="match status" value="1"/>
</dbReference>
<sequence>MSVGITLTRANVLFRQHLFTLLDNPSRTIHASCAAFAGHNKWSKVKHVKGPKDMARSRLFQKLTMMIRLAVKEGGPNPELNSNLANVLEHCRSKSMPKSSIEAAITGGVCSLYVWVLWPPSLGIHADGARHSFEKKGVVAVSKEDRSGSPVSLDRAVELAIEAGAEDVQEEEDEDGKMMLKFICAVPKLRQVREKLELLGLSSLSASLEFIPTVSTQLTDEDMERTSQLLEALRDCLDVVRVYDNIV</sequence>
<feature type="domain" description="TACO1/YebC-like second and third" evidence="2">
    <location>
        <begin position="130"/>
        <end position="246"/>
    </location>
</feature>
<dbReference type="InterPro" id="IPR048300">
    <property type="entry name" value="TACO1_YebC-like_2nd/3rd_dom"/>
</dbReference>
<dbReference type="InterPro" id="IPR029072">
    <property type="entry name" value="YebC-like"/>
</dbReference>
<keyword evidence="5" id="KW-1185">Reference proteome</keyword>
<dbReference type="InterPro" id="IPR002876">
    <property type="entry name" value="Transcrip_reg_TACO1-like"/>
</dbReference>
<dbReference type="SUPFAM" id="SSF75625">
    <property type="entry name" value="YebC-like"/>
    <property type="match status" value="1"/>
</dbReference>
<dbReference type="PANTHER" id="PTHR12532:SF0">
    <property type="entry name" value="TRANSLATIONAL ACTIVATOR OF CYTOCHROME C OXIDASE 1"/>
    <property type="match status" value="1"/>
</dbReference>
<comment type="caution">
    <text evidence="4">The sequence shown here is derived from an EMBL/GenBank/DDBJ whole genome shotgun (WGS) entry which is preliminary data.</text>
</comment>
<organism evidence="4 5">
    <name type="scientific">Phrynosoma platyrhinos</name>
    <name type="common">Desert horned lizard</name>
    <dbReference type="NCBI Taxonomy" id="52577"/>
    <lineage>
        <taxon>Eukaryota</taxon>
        <taxon>Metazoa</taxon>
        <taxon>Chordata</taxon>
        <taxon>Craniata</taxon>
        <taxon>Vertebrata</taxon>
        <taxon>Euteleostomi</taxon>
        <taxon>Lepidosauria</taxon>
        <taxon>Squamata</taxon>
        <taxon>Bifurcata</taxon>
        <taxon>Unidentata</taxon>
        <taxon>Episquamata</taxon>
        <taxon>Toxicofera</taxon>
        <taxon>Iguania</taxon>
        <taxon>Phrynosomatidae</taxon>
        <taxon>Phrynosomatinae</taxon>
        <taxon>Phrynosoma</taxon>
    </lineage>
</organism>
<dbReference type="InterPro" id="IPR026564">
    <property type="entry name" value="Transcrip_reg_TACO1-like_dom3"/>
</dbReference>
<evidence type="ECO:0000259" key="2">
    <source>
        <dbReference type="Pfam" id="PF01709"/>
    </source>
</evidence>
<evidence type="ECO:0008006" key="6">
    <source>
        <dbReference type="Google" id="ProtNLM"/>
    </source>
</evidence>
<dbReference type="InterPro" id="IPR049083">
    <property type="entry name" value="TACO1_YebC_N"/>
</dbReference>
<proteinExistence type="inferred from homology"/>
<evidence type="ECO:0000313" key="5">
    <source>
        <dbReference type="Proteomes" id="UP000826234"/>
    </source>
</evidence>
<dbReference type="Pfam" id="PF20772">
    <property type="entry name" value="TACO1_YebC_N"/>
    <property type="match status" value="1"/>
</dbReference>
<dbReference type="PANTHER" id="PTHR12532">
    <property type="entry name" value="TRANSLATIONAL ACTIVATOR OF CYTOCHROME C OXIDASE 1"/>
    <property type="match status" value="1"/>
</dbReference>
<evidence type="ECO:0000256" key="1">
    <source>
        <dbReference type="ARBA" id="ARBA00008724"/>
    </source>
</evidence>
<evidence type="ECO:0000313" key="4">
    <source>
        <dbReference type="EMBL" id="KAH0626416.1"/>
    </source>
</evidence>
<comment type="similarity">
    <text evidence="1">Belongs to the TACO1 family.</text>
</comment>
<protein>
    <recommendedName>
        <fullName evidence="6">Translational activator of cytochrome c oxidase 1</fullName>
    </recommendedName>
</protein>
<accession>A0ABQ7T9L2</accession>
<dbReference type="InterPro" id="IPR017856">
    <property type="entry name" value="Integrase-like_N"/>
</dbReference>
<dbReference type="Gene3D" id="1.10.10.200">
    <property type="match status" value="1"/>
</dbReference>
<dbReference type="Gene3D" id="3.30.70.980">
    <property type="match status" value="1"/>
</dbReference>